<dbReference type="InterPro" id="IPR011042">
    <property type="entry name" value="6-blade_b-propeller_TolB-like"/>
</dbReference>
<proteinExistence type="predicted"/>
<dbReference type="InterPro" id="IPR013783">
    <property type="entry name" value="Ig-like_fold"/>
</dbReference>
<name>A0A399SF38_9BACT</name>
<dbReference type="OrthoDB" id="1524003at2"/>
<dbReference type="Pfam" id="PF18962">
    <property type="entry name" value="Por_Secre_tail"/>
    <property type="match status" value="1"/>
</dbReference>
<dbReference type="InterPro" id="IPR002909">
    <property type="entry name" value="IPT_dom"/>
</dbReference>
<dbReference type="NCBIfam" id="TIGR04183">
    <property type="entry name" value="Por_Secre_tail"/>
    <property type="match status" value="1"/>
</dbReference>
<comment type="caution">
    <text evidence="3">The sequence shown here is derived from an EMBL/GenBank/DDBJ whole genome shotgun (WGS) entry which is preliminary data.</text>
</comment>
<dbReference type="PANTHER" id="PTHR24104">
    <property type="entry name" value="E3 UBIQUITIN-PROTEIN LIGASE NHLRC1-RELATED"/>
    <property type="match status" value="1"/>
</dbReference>
<dbReference type="SUPFAM" id="SSF81296">
    <property type="entry name" value="E set domains"/>
    <property type="match status" value="4"/>
</dbReference>
<keyword evidence="4" id="KW-1185">Reference proteome</keyword>
<feature type="domain" description="IPT/TIG" evidence="2">
    <location>
        <begin position="1325"/>
        <end position="1406"/>
    </location>
</feature>
<reference evidence="4" key="1">
    <citation type="submission" date="2018-08" db="EMBL/GenBank/DDBJ databases">
        <title>Mucilaginibacter sp. MYSH2.</title>
        <authorList>
            <person name="Seo T."/>
        </authorList>
    </citation>
    <scope>NUCLEOTIDE SEQUENCE [LARGE SCALE GENOMIC DNA]</scope>
    <source>
        <strain evidence="4">KIRAN</strain>
    </source>
</reference>
<dbReference type="SUPFAM" id="SSF101898">
    <property type="entry name" value="NHL repeat"/>
    <property type="match status" value="1"/>
</dbReference>
<dbReference type="Pfam" id="PF24595">
    <property type="entry name" value="DUF7619"/>
    <property type="match status" value="1"/>
</dbReference>
<dbReference type="SMART" id="SM00429">
    <property type="entry name" value="IPT"/>
    <property type="match status" value="3"/>
</dbReference>
<dbReference type="CDD" id="cd00603">
    <property type="entry name" value="IPT_PCSR"/>
    <property type="match status" value="1"/>
</dbReference>
<feature type="signal peptide" evidence="1">
    <location>
        <begin position="1"/>
        <end position="24"/>
    </location>
</feature>
<evidence type="ECO:0000259" key="2">
    <source>
        <dbReference type="SMART" id="SM00429"/>
    </source>
</evidence>
<dbReference type="InterPro" id="IPR055353">
    <property type="entry name" value="DUF7619"/>
</dbReference>
<dbReference type="InterPro" id="IPR050952">
    <property type="entry name" value="TRIM-NHL_E3_ligases"/>
</dbReference>
<dbReference type="Gene3D" id="2.40.10.500">
    <property type="match status" value="1"/>
</dbReference>
<keyword evidence="1" id="KW-0732">Signal</keyword>
<dbReference type="Gene3D" id="2.60.40.10">
    <property type="entry name" value="Immunoglobulins"/>
    <property type="match status" value="4"/>
</dbReference>
<dbReference type="GO" id="GO:0008270">
    <property type="term" value="F:zinc ion binding"/>
    <property type="evidence" value="ECO:0007669"/>
    <property type="project" value="UniProtKB-KW"/>
</dbReference>
<accession>A0A399SF38</accession>
<dbReference type="PANTHER" id="PTHR24104:SF25">
    <property type="entry name" value="PROTEIN LIN-41"/>
    <property type="match status" value="1"/>
</dbReference>
<dbReference type="EMBL" id="QWGE01000002">
    <property type="protein sequence ID" value="RIJ41429.1"/>
    <property type="molecule type" value="Genomic_DNA"/>
</dbReference>
<evidence type="ECO:0000256" key="1">
    <source>
        <dbReference type="SAM" id="SignalP"/>
    </source>
</evidence>
<organism evidence="3 4">
    <name type="scientific">Pontibacter oryzae</name>
    <dbReference type="NCBI Taxonomy" id="2304593"/>
    <lineage>
        <taxon>Bacteria</taxon>
        <taxon>Pseudomonadati</taxon>
        <taxon>Bacteroidota</taxon>
        <taxon>Cytophagia</taxon>
        <taxon>Cytophagales</taxon>
        <taxon>Hymenobacteraceae</taxon>
        <taxon>Pontibacter</taxon>
    </lineage>
</organism>
<dbReference type="SUPFAM" id="SSF63829">
    <property type="entry name" value="Calcium-dependent phosphotriesterase"/>
    <property type="match status" value="2"/>
</dbReference>
<evidence type="ECO:0000313" key="4">
    <source>
        <dbReference type="Proteomes" id="UP000266005"/>
    </source>
</evidence>
<dbReference type="RefSeq" id="WP_119431179.1">
    <property type="nucleotide sequence ID" value="NZ_QWGE01000002.1"/>
</dbReference>
<sequence>MRTALLLTLTITLFILCYGHALHAQNSSAGANHVIGNKLLTPEGVLVSSSGNLYIANRYHVRILDSEGNFIKDAINTAYPKVGQYRSIAFDQEENLFVWNAIDGILTKYNKSGDKLFEARHTISYYSSSVVEGMAIDPDGYIYIARANENKIWKFDPNGNYLFSFENVKTPGAIAIDPNGFILVANTGNNEITKFNSSGELIAIITKPGSESQPFIKLSGLAVGKDGKIYAADSGNATVYAFDENGQLSYKVKLTGVMSEEHIGIGLDHAGNAFITTSGSLSFQLSHGNLLKINPNGTQVDYLISNNIQDNILISGQAITNDGLYSLLSDGFTKQIQVYNNQGMKVWSFGKNGPGSSFDHPIENITVGPDNSIYVLHGIETAQIQRYTPTGKFISAFDETFNNREARLKFGLDNYLYVYKNGSLLKYTPEGKYLTSINISDYNDSYTYPDFAVDEQGSIYLVKYRFGPEPFTYTYQLFKYSNMGEFLFEFDFSSLGRFSESRVQSVSVAKDGKVYTAGSVVKIFDTEGKSVGFLPYLGDRIVTSADGSAVLVGYFQKRQLTVFNRASSGKFNTVTGTVFHDVDLSGNLTAQDIMLPNIIVKAEPGPYFGKTDLQGKYSIDVRENGSYEVEQILPKATGMEIQQLNPANALPNNVNFKEQGSRVSDVNFANQVTLSPYLSVSLSSTRRRRCFESTTSLNYNNKGYAPVSNAKVYLQLPEQVELLSADKPFTQLANGTYVFEVGTLAAGTSGTVTIQDKVKCGDESFRGMTVCTKAWITPPNNYTPPATWDQSEIRVSGRCFYNDGTARFVLKNMGQGNMKDSLQLRVYQDATLAMVQKYRLAAADSMVLRVPAQGRTIRVEADQAAGHPTQTFASATVEACRVIANRVPFSTGFVNAMPTSDEAPEVAEECLTILDSYDPNDKLVSPVGLTEANYTATGTALKYKIRFQNTGSDVAYRVVVVDTLSEHLDLSTLQVGAASHTYRFNVSGKGKPVLTWTFDNIMLPDSTSNEPGSHGYIQFSIKPKADLAEKSSVENFADIFFDFNSPVRTNTTVNRIFDMPLEINEEAKLNAGQVIASPSISGFAPAAGKFGAEVILTGRKFAATAADNKVYFNGVAATVLSATAAELKVLVPTASISGTVKVLTPDGSASSSDAFEVYQPPVITSFSPIEGIAGANVTLQGQHLNPALLESIKLGSHACELISNDGQSLVVKVPAQATTGTFELATKGGKTSTSNAFVVWQQPGITGFSSPRAKVGATLQISGQNFAADAARNNVYFGTAEAQVLAATTTQLTLAVPAGATSGNITVHTPGGTATSAIAFEVIPAPSITSFNPARGSVGSVVEITGLNFGVLQVQDEISFNGTKALVLAASDTKYKVQVPRGAATGKISMYGIGGEASSATDFKVEESSPTESVELYPNPTTGLVTLSFVHADFDLQKLHVFSATGSLVQTMALPQPRPEKLEVNLETAKPGVYLLQLQTDRGLIVKKLTIL</sequence>
<feature type="domain" description="IPT/TIG" evidence="2">
    <location>
        <begin position="1242"/>
        <end position="1323"/>
    </location>
</feature>
<evidence type="ECO:0000313" key="3">
    <source>
        <dbReference type="EMBL" id="RIJ41429.1"/>
    </source>
</evidence>
<dbReference type="InterPro" id="IPR014756">
    <property type="entry name" value="Ig_E-set"/>
</dbReference>
<dbReference type="Gene3D" id="2.120.10.30">
    <property type="entry name" value="TolB, C-terminal domain"/>
    <property type="match status" value="2"/>
</dbReference>
<gene>
    <name evidence="3" type="ORF">D1627_05140</name>
</gene>
<dbReference type="Proteomes" id="UP000266005">
    <property type="component" value="Unassembled WGS sequence"/>
</dbReference>
<dbReference type="CDD" id="cd05819">
    <property type="entry name" value="NHL"/>
    <property type="match status" value="1"/>
</dbReference>
<dbReference type="InterPro" id="IPR026444">
    <property type="entry name" value="Secre_tail"/>
</dbReference>
<protein>
    <submittedName>
        <fullName evidence="3">T9SS C-terminal target domain-containing protein</fullName>
    </submittedName>
</protein>
<dbReference type="Pfam" id="PF01833">
    <property type="entry name" value="TIG"/>
    <property type="match status" value="4"/>
</dbReference>
<feature type="chain" id="PRO_5017253951" evidence="1">
    <location>
        <begin position="25"/>
        <end position="1492"/>
    </location>
</feature>
<feature type="domain" description="IPT/TIG" evidence="2">
    <location>
        <begin position="1160"/>
        <end position="1238"/>
    </location>
</feature>